<dbReference type="PANTHER" id="PTHR45796:SF4">
    <property type="entry name" value="FORKHEAD BOX P, ISOFORM C"/>
    <property type="match status" value="1"/>
</dbReference>
<dbReference type="Pfam" id="PF00250">
    <property type="entry name" value="Forkhead"/>
    <property type="match status" value="1"/>
</dbReference>
<evidence type="ECO:0000256" key="6">
    <source>
        <dbReference type="ARBA" id="ARBA00023015"/>
    </source>
</evidence>
<dbReference type="GO" id="GO:0008270">
    <property type="term" value="F:zinc ion binding"/>
    <property type="evidence" value="ECO:0007669"/>
    <property type="project" value="UniProtKB-KW"/>
</dbReference>
<proteinExistence type="predicted"/>
<dbReference type="InterPro" id="IPR047412">
    <property type="entry name" value="FH_FOXP1_P2"/>
</dbReference>
<dbReference type="PANTHER" id="PTHR45796">
    <property type="entry name" value="FORKHEAD BOX P, ISOFORM C"/>
    <property type="match status" value="1"/>
</dbReference>
<evidence type="ECO:0000313" key="13">
    <source>
        <dbReference type="EMBL" id="CAD5218261.1"/>
    </source>
</evidence>
<comment type="caution">
    <text evidence="13">The sequence shown here is derived from an EMBL/GenBank/DDBJ whole genome shotgun (WGS) entry which is preliminary data.</text>
</comment>
<keyword evidence="8" id="KW-0804">Transcription</keyword>
<dbReference type="Pfam" id="PF16159">
    <property type="entry name" value="FOXP-CC"/>
    <property type="match status" value="1"/>
</dbReference>
<protein>
    <recommendedName>
        <fullName evidence="12">Fork-head domain-containing protein</fullName>
    </recommendedName>
</protein>
<keyword evidence="5" id="KW-0862">Zinc</keyword>
<keyword evidence="9 10" id="KW-0539">Nucleus</keyword>
<evidence type="ECO:0000313" key="14">
    <source>
        <dbReference type="Proteomes" id="UP000614601"/>
    </source>
</evidence>
<sequence length="658" mass="71586">MLALSDGMGRQLPHSQQSQLNQLDLRTLQNLLMNPQPQLGLNLNRSPNLLSNSLLDLQLLANLPGLGGNLLGQQLLPGGLGSRTPIGIGTGLGDPLSHPLYSNNTCQWLQCNAHCDSMASFMQHLNSSHATDETTIAQYKLQIGIVDGLEHRLNEERSRLQAMMQHLQMKHSPDSTQPLLGLNVTKPSTTVTNRSPMMSPKVSQAGFGDVEQKPTFGVSASNPPSNFQRNVASNMSASSASSNILNSFSQQNSAPGANIGASDSSNRSIKSEQDAVQPLPTPHSPSLSPSRSETRDMFGAPSLAGTSPSDSPNPMASSSNQARRRVSDKAVLPIGADIAKNREYYKNNDVRPPYTYASLIRQAIMESKDRQLTLNEIYQWFQETFAYFRRNAATWKNAVRHNLSLHKCFARVEQNVKGAVWTVDDSEFYKRRPQRSNAAVARAALALKNAGDSAASSPAPATDIHHQQNALNMLQQAQFLDLLQNVTQPNSTNGTNPLTLLSRAAAHFGQGANEDLQMEVENKRARSQSPRLVIDELFAPMSAGANTLRLNDPISHSSSQPLRPFSRAEGATDYPLNALSQANNEALQALLKSASNQMNIFSSLEDKTIANFVNATNPTVATSSLDLSPNLVEEQSPLSRQDSSDESIDVQRRSNSPN</sequence>
<name>A0A811KTR8_9BILA</name>
<feature type="region of interest" description="Disordered" evidence="11">
    <location>
        <begin position="628"/>
        <end position="658"/>
    </location>
</feature>
<dbReference type="GO" id="GO:0005634">
    <property type="term" value="C:nucleus"/>
    <property type="evidence" value="ECO:0007669"/>
    <property type="project" value="UniProtKB-SubCell"/>
</dbReference>
<dbReference type="InterPro" id="IPR032354">
    <property type="entry name" value="FOXP-CC"/>
</dbReference>
<dbReference type="InterPro" id="IPR036390">
    <property type="entry name" value="WH_DNA-bd_sf"/>
</dbReference>
<gene>
    <name evidence="13" type="ORF">BOKJ2_LOCUS7471</name>
</gene>
<dbReference type="EMBL" id="CAJFDH010000004">
    <property type="protein sequence ID" value="CAD5218261.1"/>
    <property type="molecule type" value="Genomic_DNA"/>
</dbReference>
<evidence type="ECO:0000256" key="5">
    <source>
        <dbReference type="ARBA" id="ARBA00022833"/>
    </source>
</evidence>
<dbReference type="CDD" id="cd20065">
    <property type="entry name" value="FH_FOXP2"/>
    <property type="match status" value="1"/>
</dbReference>
<dbReference type="SMART" id="SM00339">
    <property type="entry name" value="FH"/>
    <property type="match status" value="1"/>
</dbReference>
<evidence type="ECO:0000256" key="9">
    <source>
        <dbReference type="ARBA" id="ARBA00023242"/>
    </source>
</evidence>
<dbReference type="SUPFAM" id="SSF46785">
    <property type="entry name" value="Winged helix' DNA-binding domain"/>
    <property type="match status" value="1"/>
</dbReference>
<dbReference type="PROSITE" id="PS00658">
    <property type="entry name" value="FORK_HEAD_2"/>
    <property type="match status" value="1"/>
</dbReference>
<dbReference type="InterPro" id="IPR001766">
    <property type="entry name" value="Fork_head_dom"/>
</dbReference>
<feature type="DNA-binding region" description="Fork-head" evidence="10">
    <location>
        <begin position="351"/>
        <end position="426"/>
    </location>
</feature>
<dbReference type="Proteomes" id="UP000614601">
    <property type="component" value="Unassembled WGS sequence"/>
</dbReference>
<dbReference type="OrthoDB" id="5830876at2759"/>
<dbReference type="InterPro" id="IPR050998">
    <property type="entry name" value="FOXP"/>
</dbReference>
<dbReference type="InterPro" id="IPR036388">
    <property type="entry name" value="WH-like_DNA-bd_sf"/>
</dbReference>
<feature type="region of interest" description="Disordered" evidence="11">
    <location>
        <begin position="166"/>
        <end position="234"/>
    </location>
</feature>
<evidence type="ECO:0000256" key="3">
    <source>
        <dbReference type="ARBA" id="ARBA00022723"/>
    </source>
</evidence>
<dbReference type="PROSITE" id="PS50039">
    <property type="entry name" value="FORK_HEAD_3"/>
    <property type="match status" value="1"/>
</dbReference>
<feature type="region of interest" description="Disordered" evidence="11">
    <location>
        <begin position="247"/>
        <end position="328"/>
    </location>
</feature>
<dbReference type="PRINTS" id="PR00053">
    <property type="entry name" value="FORKHEAD"/>
</dbReference>
<evidence type="ECO:0000256" key="8">
    <source>
        <dbReference type="ARBA" id="ARBA00023163"/>
    </source>
</evidence>
<feature type="compositionally biased region" description="Polar residues" evidence="11">
    <location>
        <begin position="218"/>
        <end position="231"/>
    </location>
</feature>
<dbReference type="Gene3D" id="1.10.10.10">
    <property type="entry name" value="Winged helix-like DNA-binding domain superfamily/Winged helix DNA-binding domain"/>
    <property type="match status" value="1"/>
</dbReference>
<feature type="domain" description="Fork-head" evidence="12">
    <location>
        <begin position="351"/>
        <end position="426"/>
    </location>
</feature>
<dbReference type="EMBL" id="CAJFCW020000004">
    <property type="protein sequence ID" value="CAG9109767.1"/>
    <property type="molecule type" value="Genomic_DNA"/>
</dbReference>
<dbReference type="GO" id="GO:0000978">
    <property type="term" value="F:RNA polymerase II cis-regulatory region sequence-specific DNA binding"/>
    <property type="evidence" value="ECO:0007669"/>
    <property type="project" value="TreeGrafter"/>
</dbReference>
<evidence type="ECO:0000256" key="7">
    <source>
        <dbReference type="ARBA" id="ARBA00023125"/>
    </source>
</evidence>
<organism evidence="13 14">
    <name type="scientific">Bursaphelenchus okinawaensis</name>
    <dbReference type="NCBI Taxonomy" id="465554"/>
    <lineage>
        <taxon>Eukaryota</taxon>
        <taxon>Metazoa</taxon>
        <taxon>Ecdysozoa</taxon>
        <taxon>Nematoda</taxon>
        <taxon>Chromadorea</taxon>
        <taxon>Rhabditida</taxon>
        <taxon>Tylenchina</taxon>
        <taxon>Tylenchomorpha</taxon>
        <taxon>Aphelenchoidea</taxon>
        <taxon>Aphelenchoididae</taxon>
        <taxon>Bursaphelenchus</taxon>
    </lineage>
</organism>
<evidence type="ECO:0000256" key="10">
    <source>
        <dbReference type="PROSITE-ProRule" id="PRU00089"/>
    </source>
</evidence>
<dbReference type="Gene3D" id="1.20.5.340">
    <property type="match status" value="1"/>
</dbReference>
<keyword evidence="2" id="KW-0678">Repressor</keyword>
<accession>A0A811KTR8</accession>
<feature type="compositionally biased region" description="Polar residues" evidence="11">
    <location>
        <begin position="250"/>
        <end position="268"/>
    </location>
</feature>
<reference evidence="13" key="1">
    <citation type="submission" date="2020-09" db="EMBL/GenBank/DDBJ databases">
        <authorList>
            <person name="Kikuchi T."/>
        </authorList>
    </citation>
    <scope>NUCLEOTIDE SEQUENCE</scope>
    <source>
        <strain evidence="13">SH1</strain>
    </source>
</reference>
<dbReference type="Proteomes" id="UP000783686">
    <property type="component" value="Unassembled WGS sequence"/>
</dbReference>
<feature type="compositionally biased region" description="Polar residues" evidence="11">
    <location>
        <begin position="304"/>
        <end position="321"/>
    </location>
</feature>
<keyword evidence="4" id="KW-0863">Zinc-finger</keyword>
<evidence type="ECO:0000256" key="11">
    <source>
        <dbReference type="SAM" id="MobiDB-lite"/>
    </source>
</evidence>
<feature type="compositionally biased region" description="Polar residues" evidence="11">
    <location>
        <begin position="185"/>
        <end position="196"/>
    </location>
</feature>
<keyword evidence="7 10" id="KW-0238">DNA-binding</keyword>
<dbReference type="InterPro" id="IPR030456">
    <property type="entry name" value="TF_fork_head_CS_2"/>
</dbReference>
<keyword evidence="3" id="KW-0479">Metal-binding</keyword>
<evidence type="ECO:0000259" key="12">
    <source>
        <dbReference type="PROSITE" id="PS50039"/>
    </source>
</evidence>
<evidence type="ECO:0000256" key="4">
    <source>
        <dbReference type="ARBA" id="ARBA00022771"/>
    </source>
</evidence>
<dbReference type="FunFam" id="1.10.10.10:FF:000010">
    <property type="entry name" value="Forkhead box P2 isoform B"/>
    <property type="match status" value="1"/>
</dbReference>
<evidence type="ECO:0000256" key="2">
    <source>
        <dbReference type="ARBA" id="ARBA00022491"/>
    </source>
</evidence>
<dbReference type="AlphaFoldDB" id="A0A811KTR8"/>
<evidence type="ECO:0000256" key="1">
    <source>
        <dbReference type="ARBA" id="ARBA00004123"/>
    </source>
</evidence>
<keyword evidence="14" id="KW-1185">Reference proteome</keyword>
<dbReference type="GO" id="GO:0000981">
    <property type="term" value="F:DNA-binding transcription factor activity, RNA polymerase II-specific"/>
    <property type="evidence" value="ECO:0007669"/>
    <property type="project" value="TreeGrafter"/>
</dbReference>
<comment type="subcellular location">
    <subcellularLocation>
        <location evidence="1 10">Nucleus</location>
    </subcellularLocation>
</comment>
<keyword evidence="6" id="KW-0805">Transcription regulation</keyword>